<gene>
    <name evidence="2" type="ORF">TUM4630_04440</name>
</gene>
<organism evidence="2 3">
    <name type="scientific">Shewanella algidipiscicola</name>
    <dbReference type="NCBI Taxonomy" id="614070"/>
    <lineage>
        <taxon>Bacteria</taxon>
        <taxon>Pseudomonadati</taxon>
        <taxon>Pseudomonadota</taxon>
        <taxon>Gammaproteobacteria</taxon>
        <taxon>Alteromonadales</taxon>
        <taxon>Shewanellaceae</taxon>
        <taxon>Shewanella</taxon>
    </lineage>
</organism>
<dbReference type="Pfam" id="PF13302">
    <property type="entry name" value="Acetyltransf_3"/>
    <property type="match status" value="1"/>
</dbReference>
<dbReference type="PANTHER" id="PTHR43610:SF1">
    <property type="entry name" value="N-ACETYLTRANSFERASE DOMAIN-CONTAINING PROTEIN"/>
    <property type="match status" value="1"/>
</dbReference>
<evidence type="ECO:0000259" key="1">
    <source>
        <dbReference type="PROSITE" id="PS51186"/>
    </source>
</evidence>
<dbReference type="SUPFAM" id="SSF55729">
    <property type="entry name" value="Acyl-CoA N-acyltransferases (Nat)"/>
    <property type="match status" value="1"/>
</dbReference>
<accession>A0ABQ4P5K0</accession>
<name>A0ABQ4P5K0_9GAMM</name>
<feature type="domain" description="N-acetyltransferase" evidence="1">
    <location>
        <begin position="25"/>
        <end position="181"/>
    </location>
</feature>
<dbReference type="PANTHER" id="PTHR43610">
    <property type="entry name" value="BLL6696 PROTEIN"/>
    <property type="match status" value="1"/>
</dbReference>
<dbReference type="Proteomes" id="UP000761574">
    <property type="component" value="Unassembled WGS sequence"/>
</dbReference>
<keyword evidence="3" id="KW-1185">Reference proteome</keyword>
<dbReference type="RefSeq" id="WP_119976964.1">
    <property type="nucleotide sequence ID" value="NZ_BPFB01000004.1"/>
</dbReference>
<dbReference type="Gene3D" id="3.40.630.30">
    <property type="match status" value="1"/>
</dbReference>
<dbReference type="InterPro" id="IPR016181">
    <property type="entry name" value="Acyl_CoA_acyltransferase"/>
</dbReference>
<sequence length="198" mass="22465">MKQGVRVGWLQGERVVLEPMTQAHVAALSLAVSDGELWTLWYANVPHPDEMNAYVTQAMADEQRGEALAFAVRDTLSGHIVGATRIMNWEQAHRRLEIGHTWYSKSAQRSGINTEAKYLLLKYAFETLAVMAVEFRTHWHNQASREAIARLGAKQDGVLRNHRLLKDGTVRDTVVYSIIDSEWPGVQRQLRQRMAQAS</sequence>
<dbReference type="InterPro" id="IPR000182">
    <property type="entry name" value="GNAT_dom"/>
</dbReference>
<comment type="caution">
    <text evidence="2">The sequence shown here is derived from an EMBL/GenBank/DDBJ whole genome shotgun (WGS) entry which is preliminary data.</text>
</comment>
<proteinExistence type="predicted"/>
<dbReference type="EMBL" id="BPFB01000004">
    <property type="protein sequence ID" value="GIU42755.1"/>
    <property type="molecule type" value="Genomic_DNA"/>
</dbReference>
<reference evidence="2 3" key="1">
    <citation type="submission" date="2021-05" db="EMBL/GenBank/DDBJ databases">
        <title>Molecular characterization for Shewanella algae harboring chromosomal blaOXA-55-like strains isolated from clinical and environment sample.</title>
        <authorList>
            <person name="Ohama Y."/>
            <person name="Aoki K."/>
            <person name="Harada S."/>
            <person name="Moriya K."/>
            <person name="Ishii Y."/>
            <person name="Tateda K."/>
        </authorList>
    </citation>
    <scope>NUCLEOTIDE SEQUENCE [LARGE SCALE GENOMIC DNA]</scope>
    <source>
        <strain evidence="2 3">LMG 23746</strain>
    </source>
</reference>
<evidence type="ECO:0000313" key="3">
    <source>
        <dbReference type="Proteomes" id="UP000761574"/>
    </source>
</evidence>
<protein>
    <submittedName>
        <fullName evidence="2">GCN5 family N-acetyltransferase</fullName>
    </submittedName>
</protein>
<dbReference type="PROSITE" id="PS51186">
    <property type="entry name" value="GNAT"/>
    <property type="match status" value="1"/>
</dbReference>
<evidence type="ECO:0000313" key="2">
    <source>
        <dbReference type="EMBL" id="GIU42755.1"/>
    </source>
</evidence>